<dbReference type="Gene3D" id="2.70.40.10">
    <property type="match status" value="1"/>
</dbReference>
<evidence type="ECO:0000256" key="3">
    <source>
        <dbReference type="ARBA" id="ARBA00022801"/>
    </source>
</evidence>
<dbReference type="Pfam" id="PF00692">
    <property type="entry name" value="dUTPase"/>
    <property type="match status" value="1"/>
</dbReference>
<keyword evidence="3" id="KW-0378">Hydrolase</keyword>
<dbReference type="GO" id="GO:0004170">
    <property type="term" value="F:dUTP diphosphatase activity"/>
    <property type="evidence" value="ECO:0007669"/>
    <property type="project" value="UniProtKB-EC"/>
</dbReference>
<evidence type="ECO:0000259" key="5">
    <source>
        <dbReference type="Pfam" id="PF00692"/>
    </source>
</evidence>
<evidence type="ECO:0000256" key="4">
    <source>
        <dbReference type="ARBA" id="ARBA00023080"/>
    </source>
</evidence>
<dbReference type="GO" id="GO:0046081">
    <property type="term" value="P:dUTP catabolic process"/>
    <property type="evidence" value="ECO:0007669"/>
    <property type="project" value="InterPro"/>
</dbReference>
<dbReference type="NCBIfam" id="TIGR00576">
    <property type="entry name" value="dut"/>
    <property type="match status" value="1"/>
</dbReference>
<dbReference type="InterPro" id="IPR029054">
    <property type="entry name" value="dUTPase-like"/>
</dbReference>
<dbReference type="PANTHER" id="PTHR11241">
    <property type="entry name" value="DEOXYURIDINE 5'-TRIPHOSPHATE NUCLEOTIDOHYDROLASE"/>
    <property type="match status" value="1"/>
</dbReference>
<name>A0A8S5UW06_9CAUD</name>
<accession>A0A8S5UW06</accession>
<dbReference type="EMBL" id="BK016153">
    <property type="protein sequence ID" value="DAF98671.1"/>
    <property type="molecule type" value="Genomic_DNA"/>
</dbReference>
<dbReference type="SUPFAM" id="SSF51283">
    <property type="entry name" value="dUTPase-like"/>
    <property type="match status" value="1"/>
</dbReference>
<proteinExistence type="inferred from homology"/>
<comment type="similarity">
    <text evidence="1">Belongs to the dUTPase family.</text>
</comment>
<feature type="domain" description="dUTPase-like" evidence="5">
    <location>
        <begin position="11"/>
        <end position="140"/>
    </location>
</feature>
<dbReference type="InterPro" id="IPR036157">
    <property type="entry name" value="dUTPase-like_sf"/>
</dbReference>
<evidence type="ECO:0000256" key="1">
    <source>
        <dbReference type="ARBA" id="ARBA00006581"/>
    </source>
</evidence>
<keyword evidence="4" id="KW-0546">Nucleotide metabolism</keyword>
<protein>
    <recommendedName>
        <fullName evidence="2">dUTP diphosphatase</fullName>
        <ecNumber evidence="2">3.6.1.23</ecNumber>
    </recommendedName>
</protein>
<organism evidence="6">
    <name type="scientific">Siphoviridae sp. ctgaU3</name>
    <dbReference type="NCBI Taxonomy" id="2825609"/>
    <lineage>
        <taxon>Viruses</taxon>
        <taxon>Duplodnaviria</taxon>
        <taxon>Heunggongvirae</taxon>
        <taxon>Uroviricota</taxon>
        <taxon>Caudoviricetes</taxon>
    </lineage>
</organism>
<dbReference type="InterPro" id="IPR033704">
    <property type="entry name" value="dUTPase_trimeric"/>
</dbReference>
<dbReference type="EC" id="3.6.1.23" evidence="2"/>
<reference evidence="6" key="1">
    <citation type="journal article" date="2021" name="Proc. Natl. Acad. Sci. U.S.A.">
        <title>A Catalog of Tens of Thousands of Viruses from Human Metagenomes Reveals Hidden Associations with Chronic Diseases.</title>
        <authorList>
            <person name="Tisza M.J."/>
            <person name="Buck C.B."/>
        </authorList>
    </citation>
    <scope>NUCLEOTIDE SEQUENCE</scope>
    <source>
        <strain evidence="6">CtgaU3</strain>
    </source>
</reference>
<dbReference type="GO" id="GO:0000287">
    <property type="term" value="F:magnesium ion binding"/>
    <property type="evidence" value="ECO:0007669"/>
    <property type="project" value="InterPro"/>
</dbReference>
<evidence type="ECO:0000313" key="6">
    <source>
        <dbReference type="EMBL" id="DAF98671.1"/>
    </source>
</evidence>
<dbReference type="GO" id="GO:0006226">
    <property type="term" value="P:dUMP biosynthetic process"/>
    <property type="evidence" value="ECO:0007669"/>
    <property type="project" value="InterPro"/>
</dbReference>
<dbReference type="CDD" id="cd07557">
    <property type="entry name" value="trimeric_dUTPase"/>
    <property type="match status" value="1"/>
</dbReference>
<evidence type="ECO:0000256" key="2">
    <source>
        <dbReference type="ARBA" id="ARBA00012379"/>
    </source>
</evidence>
<dbReference type="PANTHER" id="PTHR11241:SF0">
    <property type="entry name" value="DEOXYURIDINE 5'-TRIPHOSPHATE NUCLEOTIDOHYDROLASE"/>
    <property type="match status" value="1"/>
</dbReference>
<dbReference type="InterPro" id="IPR008181">
    <property type="entry name" value="dUTPase"/>
</dbReference>
<sequence>MKATIQKTMNVQDPTRAHATDAGIDLYIPEGQGCLVRPGAVYTIDLGVRVAIADGYYGQLTLRSSAGKRGLVIPNGVGIIDSGYRGNLKLLVTSLTEPVLVAAGDRVCQLIVLPLPAVEFEAGIVDDSTDRGQGGFGSTGGNADGTLYDGEFDMGEITVGKLIKMLQSIAYNYGDWVPVVASVNGPHDYEQIAAPLIRHADRVAVPGSWDAFDLDPEGDTIVALS</sequence>